<feature type="compositionally biased region" description="Polar residues" evidence="4">
    <location>
        <begin position="122"/>
        <end position="134"/>
    </location>
</feature>
<dbReference type="PROSITE" id="PS00659">
    <property type="entry name" value="GLYCOSYL_HYDROL_F5"/>
    <property type="match status" value="1"/>
</dbReference>
<proteinExistence type="inferred from homology"/>
<keyword evidence="8" id="KW-1185">Reference proteome</keyword>
<keyword evidence="2 7" id="KW-0378">Hydrolase</keyword>
<dbReference type="STRING" id="1344416.A0A139AFP5"/>
<sequence>MTPPHSADRPPALAPGAGRTSIDGDSGRQQRTTASGASTGTRKSFSGVGSDGAMGSGDLGSNGSTLNDRESGDSGGRADSKTNPFAQTPRPTSLPSVPSLRTMGVAAHGSASASAEPPWGHSTDQSATSPTSPHANAAVSRISESLHAVTASASLLAHALPALPAQLHVPNSTLSFARLPPTHEPTNYSLSSFPDSAFPTHAAHPSRPVPPTKLPRTALHTGQGRFFRDHLNRATILRGINIGGSSKTPSSPRVPSHVRDSFFDVRNTRECSFVDRPLALDEADAHLERLRRWGVNFVRLNVTWEAVEHGGPGIIDHAYIAYVVALVSKMRDKGMRCFIDPHQDVWSRFSGGSGAPHWTFLAAGLDPSTFQRTGAAVVHNTFGGVEWEGEEGEFPKMIWPTNYHKLAPATMFTLFFGGSVYAPRIVHPSPTCSPHFHPSPLFPSQTLPGHHSSKGLASDPPLVSMQDFLQHHYMSSLFHLYAALVAAGLTPDTVIGFDTLNEPSHGYIGLPSISALDPRQEARNGPTPTALQSFALGEGAPVEVEKWAFGPMGPAKVGNVRIDPAGKGCWTSQDRFGDVQPGCIWRAHGVWEPTPTGPSVLRDGYFAQDPRTGRPADFLRDFWVPFVRAFGYGVRGVDSLAVVFVEPPVMTAPPEWGVEEFEDEEETGDGPLPVVVTAGGKQQQHGASPRPLLLDPPGVHVPARRLRAATEASVRSTASVGGMSVASGKALIGGEVVPLKKTGKDATKEGKEKEDPRGKERLCYAPHWYDGLTLMSKHWRGWFTVDYLNYVRGKYTLLGAIRIGWKQTKRGFVEPMQTLADEGQVMMGPHPTLIGEFGIPFDLDDRATYALPYPRAYTAQVSALDYNMTGIERSLVSCTLWCYCPDNVHRWGDGWNGEDLSVFCAEEREEGVAAVKVWDDAQLGGRNGMQPEATTAAVVAVRRRMREEARQQRKKREVAGAVKVALRMEVKEGQAGEDGEDGVPEYTFTRTTTERVPVALTKPSLVDIGEEQESFVVMPKASVHPPTQSAHKDAHPFVVHTDEAPTGEMSQDELDALDLGGRALDALARPYPVYTPGDPERVTFSMKDRTFRFSYSHALPVTLPHDVDPTQVGEFMVAEIFMPRWQYPDKKEVNVRVSAGEWRWVEEREAGEEEGMPLWDDMVSEWKGKGGAPRFRCSAGGVRKILWRCGCWDACGLSGNSGQVGTSRVSHDMVVMMNGRDERGGRGVCNVG</sequence>
<feature type="region of interest" description="Disordered" evidence="4">
    <location>
        <begin position="1"/>
        <end position="139"/>
    </location>
</feature>
<feature type="domain" description="Glycoside hydrolase family 5 C-terminal" evidence="6">
    <location>
        <begin position="1069"/>
        <end position="1148"/>
    </location>
</feature>
<dbReference type="InterPro" id="IPR052066">
    <property type="entry name" value="Glycosphingolipid_Hydrolases"/>
</dbReference>
<feature type="compositionally biased region" description="Basic and acidic residues" evidence="4">
    <location>
        <begin position="67"/>
        <end position="80"/>
    </location>
</feature>
<dbReference type="InterPro" id="IPR017853">
    <property type="entry name" value="GH"/>
</dbReference>
<dbReference type="InterPro" id="IPR013780">
    <property type="entry name" value="Glyco_hydro_b"/>
</dbReference>
<dbReference type="InterPro" id="IPR041036">
    <property type="entry name" value="GH5_C"/>
</dbReference>
<dbReference type="Pfam" id="PF00150">
    <property type="entry name" value="Cellulase"/>
    <property type="match status" value="1"/>
</dbReference>
<accession>A0A139AFP5</accession>
<feature type="compositionally biased region" description="Polar residues" evidence="4">
    <location>
        <begin position="81"/>
        <end position="96"/>
    </location>
</feature>
<evidence type="ECO:0000259" key="6">
    <source>
        <dbReference type="Pfam" id="PF18564"/>
    </source>
</evidence>
<evidence type="ECO:0000256" key="4">
    <source>
        <dbReference type="SAM" id="MobiDB-lite"/>
    </source>
</evidence>
<evidence type="ECO:0000256" key="1">
    <source>
        <dbReference type="ARBA" id="ARBA00005641"/>
    </source>
</evidence>
<evidence type="ECO:0000259" key="5">
    <source>
        <dbReference type="Pfam" id="PF00150"/>
    </source>
</evidence>
<evidence type="ECO:0000256" key="2">
    <source>
        <dbReference type="ARBA" id="ARBA00022801"/>
    </source>
</evidence>
<dbReference type="PANTHER" id="PTHR31308">
    <property type="match status" value="1"/>
</dbReference>
<dbReference type="GO" id="GO:0050295">
    <property type="term" value="F:steryl-beta-glucosidase activity"/>
    <property type="evidence" value="ECO:0007669"/>
    <property type="project" value="TreeGrafter"/>
</dbReference>
<dbReference type="InterPro" id="IPR018087">
    <property type="entry name" value="Glyco_hydro_5_CS"/>
</dbReference>
<name>A0A139AFP5_GONPJ</name>
<keyword evidence="3" id="KW-0326">Glycosidase</keyword>
<dbReference type="AlphaFoldDB" id="A0A139AFP5"/>
<protein>
    <submittedName>
        <fullName evidence="7">Glycoside hydrolase family 5 protein</fullName>
    </submittedName>
</protein>
<dbReference type="Gene3D" id="3.20.20.80">
    <property type="entry name" value="Glycosidases"/>
    <property type="match status" value="2"/>
</dbReference>
<organism evidence="7 8">
    <name type="scientific">Gonapodya prolifera (strain JEL478)</name>
    <name type="common">Monoblepharis prolifera</name>
    <dbReference type="NCBI Taxonomy" id="1344416"/>
    <lineage>
        <taxon>Eukaryota</taxon>
        <taxon>Fungi</taxon>
        <taxon>Fungi incertae sedis</taxon>
        <taxon>Chytridiomycota</taxon>
        <taxon>Chytridiomycota incertae sedis</taxon>
        <taxon>Monoblepharidomycetes</taxon>
        <taxon>Monoblepharidales</taxon>
        <taxon>Gonapodyaceae</taxon>
        <taxon>Gonapodya</taxon>
    </lineage>
</organism>
<dbReference type="Gene3D" id="2.60.40.1180">
    <property type="entry name" value="Golgi alpha-mannosidase II"/>
    <property type="match status" value="1"/>
</dbReference>
<evidence type="ECO:0000313" key="8">
    <source>
        <dbReference type="Proteomes" id="UP000070544"/>
    </source>
</evidence>
<dbReference type="Pfam" id="PF18564">
    <property type="entry name" value="Glyco_hydro_5_C"/>
    <property type="match status" value="1"/>
</dbReference>
<comment type="similarity">
    <text evidence="1">Belongs to the glycosyl hydrolase 5 (cellulase A) family.</text>
</comment>
<dbReference type="InterPro" id="IPR001547">
    <property type="entry name" value="Glyco_hydro_5"/>
</dbReference>
<dbReference type="EMBL" id="KQ965763">
    <property type="protein sequence ID" value="KXS15233.1"/>
    <property type="molecule type" value="Genomic_DNA"/>
</dbReference>
<evidence type="ECO:0000256" key="3">
    <source>
        <dbReference type="ARBA" id="ARBA00023295"/>
    </source>
</evidence>
<evidence type="ECO:0000313" key="7">
    <source>
        <dbReference type="EMBL" id="KXS15233.1"/>
    </source>
</evidence>
<dbReference type="SUPFAM" id="SSF51445">
    <property type="entry name" value="(Trans)glycosidases"/>
    <property type="match status" value="1"/>
</dbReference>
<gene>
    <name evidence="7" type="ORF">M427DRAFT_32461</name>
</gene>
<feature type="compositionally biased region" description="Low complexity" evidence="4">
    <location>
        <begin position="106"/>
        <end position="115"/>
    </location>
</feature>
<dbReference type="GO" id="GO:1904462">
    <property type="term" value="P:ergosteryl 3-beta-D-glucoside catabolic process"/>
    <property type="evidence" value="ECO:0007669"/>
    <property type="project" value="TreeGrafter"/>
</dbReference>
<feature type="compositionally biased region" description="Polar residues" evidence="4">
    <location>
        <begin position="27"/>
        <end position="44"/>
    </location>
</feature>
<feature type="compositionally biased region" description="Gly residues" evidence="4">
    <location>
        <begin position="49"/>
        <end position="60"/>
    </location>
</feature>
<feature type="domain" description="Glycoside hydrolase family 5" evidence="5">
    <location>
        <begin position="284"/>
        <end position="346"/>
    </location>
</feature>
<dbReference type="Proteomes" id="UP000070544">
    <property type="component" value="Unassembled WGS sequence"/>
</dbReference>
<dbReference type="GO" id="GO:0000272">
    <property type="term" value="P:polysaccharide catabolic process"/>
    <property type="evidence" value="ECO:0007669"/>
    <property type="project" value="InterPro"/>
</dbReference>
<dbReference type="OrthoDB" id="9971853at2759"/>
<dbReference type="PANTHER" id="PTHR31308:SF5">
    <property type="entry name" value="ERGOSTERYL-BETA-GLUCOSIDASE"/>
    <property type="match status" value="1"/>
</dbReference>
<reference evidence="7 8" key="1">
    <citation type="journal article" date="2015" name="Genome Biol. Evol.">
        <title>Phylogenomic analyses indicate that early fungi evolved digesting cell walls of algal ancestors of land plants.</title>
        <authorList>
            <person name="Chang Y."/>
            <person name="Wang S."/>
            <person name="Sekimoto S."/>
            <person name="Aerts A.L."/>
            <person name="Choi C."/>
            <person name="Clum A."/>
            <person name="LaButti K.M."/>
            <person name="Lindquist E.A."/>
            <person name="Yee Ngan C."/>
            <person name="Ohm R.A."/>
            <person name="Salamov A.A."/>
            <person name="Grigoriev I.V."/>
            <person name="Spatafora J.W."/>
            <person name="Berbee M.L."/>
        </authorList>
    </citation>
    <scope>NUCLEOTIDE SEQUENCE [LARGE SCALE GENOMIC DNA]</scope>
    <source>
        <strain evidence="7 8">JEL478</strain>
    </source>
</reference>